<dbReference type="GO" id="GO:0006281">
    <property type="term" value="P:DNA repair"/>
    <property type="evidence" value="ECO:0007669"/>
    <property type="project" value="TreeGrafter"/>
</dbReference>
<evidence type="ECO:0000313" key="10">
    <source>
        <dbReference type="EMBL" id="KAK0383425.1"/>
    </source>
</evidence>
<feature type="compositionally biased region" description="Acidic residues" evidence="8">
    <location>
        <begin position="1093"/>
        <end position="1105"/>
    </location>
</feature>
<evidence type="ECO:0000256" key="3">
    <source>
        <dbReference type="ARBA" id="ARBA00021529"/>
    </source>
</evidence>
<keyword evidence="6" id="KW-0469">Meiosis</keyword>
<dbReference type="GO" id="GO:0031298">
    <property type="term" value="C:replication fork protection complex"/>
    <property type="evidence" value="ECO:0007669"/>
    <property type="project" value="TreeGrafter"/>
</dbReference>
<dbReference type="PANTHER" id="PTHR22940">
    <property type="entry name" value="TIMEOUT/TIMELESS-2"/>
    <property type="match status" value="1"/>
</dbReference>
<feature type="compositionally biased region" description="Basic and acidic residues" evidence="8">
    <location>
        <begin position="344"/>
        <end position="356"/>
    </location>
</feature>
<evidence type="ECO:0000256" key="6">
    <source>
        <dbReference type="ARBA" id="ARBA00023254"/>
    </source>
</evidence>
<accession>A0AA39G9Y7</accession>
<evidence type="ECO:0000256" key="5">
    <source>
        <dbReference type="ARBA" id="ARBA00023242"/>
    </source>
</evidence>
<dbReference type="EMBL" id="JAPDFR010000009">
    <property type="protein sequence ID" value="KAK0383425.1"/>
    <property type="molecule type" value="Genomic_DNA"/>
</dbReference>
<feature type="compositionally biased region" description="Basic residues" evidence="8">
    <location>
        <begin position="555"/>
        <end position="566"/>
    </location>
</feature>
<evidence type="ECO:0000256" key="2">
    <source>
        <dbReference type="ARBA" id="ARBA00008174"/>
    </source>
</evidence>
<dbReference type="GO" id="GO:0000076">
    <property type="term" value="P:DNA replication checkpoint signaling"/>
    <property type="evidence" value="ECO:0007669"/>
    <property type="project" value="TreeGrafter"/>
</dbReference>
<dbReference type="Proteomes" id="UP001175261">
    <property type="component" value="Unassembled WGS sequence"/>
</dbReference>
<feature type="compositionally biased region" description="Acidic residues" evidence="8">
    <location>
        <begin position="912"/>
        <end position="923"/>
    </location>
</feature>
<comment type="similarity">
    <text evidence="2">Belongs to the timeless family.</text>
</comment>
<keyword evidence="7" id="KW-0131">Cell cycle</keyword>
<proteinExistence type="inferred from homology"/>
<feature type="region of interest" description="Disordered" evidence="8">
    <location>
        <begin position="1014"/>
        <end position="1139"/>
    </location>
</feature>
<dbReference type="GO" id="GO:0003677">
    <property type="term" value="F:DNA binding"/>
    <property type="evidence" value="ECO:0007669"/>
    <property type="project" value="TreeGrafter"/>
</dbReference>
<dbReference type="PANTHER" id="PTHR22940:SF4">
    <property type="entry name" value="PROTEIN TIMELESS HOMOLOG"/>
    <property type="match status" value="1"/>
</dbReference>
<keyword evidence="5" id="KW-0539">Nucleus</keyword>
<name>A0AA39G9Y7_SARSR</name>
<organism evidence="10 11">
    <name type="scientific">Sarocladium strictum</name>
    <name type="common">Black bundle disease fungus</name>
    <name type="synonym">Acremonium strictum</name>
    <dbReference type="NCBI Taxonomy" id="5046"/>
    <lineage>
        <taxon>Eukaryota</taxon>
        <taxon>Fungi</taxon>
        <taxon>Dikarya</taxon>
        <taxon>Ascomycota</taxon>
        <taxon>Pezizomycotina</taxon>
        <taxon>Sordariomycetes</taxon>
        <taxon>Hypocreomycetidae</taxon>
        <taxon>Hypocreales</taxon>
        <taxon>Sarocladiaceae</taxon>
        <taxon>Sarocladium</taxon>
    </lineage>
</organism>
<evidence type="ECO:0000313" key="11">
    <source>
        <dbReference type="Proteomes" id="UP001175261"/>
    </source>
</evidence>
<evidence type="ECO:0000259" key="9">
    <source>
        <dbReference type="Pfam" id="PF04821"/>
    </source>
</evidence>
<evidence type="ECO:0000256" key="4">
    <source>
        <dbReference type="ARBA" id="ARBA00022880"/>
    </source>
</evidence>
<dbReference type="Pfam" id="PF04821">
    <property type="entry name" value="TIMELESS"/>
    <property type="match status" value="1"/>
</dbReference>
<evidence type="ECO:0000256" key="8">
    <source>
        <dbReference type="SAM" id="MobiDB-lite"/>
    </source>
</evidence>
<evidence type="ECO:0000256" key="7">
    <source>
        <dbReference type="ARBA" id="ARBA00023306"/>
    </source>
</evidence>
<feature type="compositionally biased region" description="Acidic residues" evidence="8">
    <location>
        <begin position="992"/>
        <end position="1002"/>
    </location>
</feature>
<feature type="compositionally biased region" description="Acidic residues" evidence="8">
    <location>
        <begin position="578"/>
        <end position="587"/>
    </location>
</feature>
<gene>
    <name evidence="10" type="ORF">NLU13_9336</name>
</gene>
<sequence>MEMSDDTVDIVHPEVRAHVNSLVSALGGVSTDDDGRYQLGDDALEVLRDLKRWIRFYDEKTNRMDVARCIHEANLVEGDILPIIALWPESETENRYKARLALACLEVLVPLTWPMERDRERMTVNHHRHMPVLELAQVAYKSAIINFDGARVLHSAVRVALPAMAVPIGDRTARDQGIIKLVLFFLRNVAMIAPPPNVKYDGDEAHVSRSSTIDAFSYQDIFMVLLTLASNMGEDFRTEDTTVLEIIYHLIKRVDIDKLYMNEKQLNSAKSNELSNLMKKEDAMLKAYNRKGPTRHSRFGTMVWVKRDDGKMSSLSGQDALADAQTRIQKIDNSKKYKPPRRARKEDKYDREMGLPPKLDARANEQLRGFVEEFLDSSFNPLFMHVRKTIDREAPHVMQYHRRQFFYVVAWFLEAERMRRKSRKEDNKGAEDVTSFNLVAGVLNQEMFITLNKALHEAHELKEWHELAAVMRCFTQILLTVQEMADSGNEDDQDIAENVLSRLFYEEATHDVIANIIRSYKDQGFDYLDAATELVHHFLRILEAYSKQNVDMQVRSRKRTRQKKKAAQSADGENGPAIDEEGDESADDAQNAEKTTKERKFDFHRFANRFSTQGAVDTFVKFLKYYRDLNDNQLKRVHRFLYRVAFKLDMSVMLFRVDIIHLLYNMIKGKEALDKATPSYKEWEELVKQILRKCFKKIEERPELIIELLFSKLQGIAFFLEYGYERQTTSMKAQARPGAELEFKNPGEERDRQVAIVVGAMLDRNEGDHIAWLRKIVERAEAERRAWFDANEAVRAEEDLFVETDDAEAQAKPEAPPITVRPDDETRRKAMFKNSHLRLLMTLAGCRRLDQDEDETPDSTWIIPGSVSPDHLKDSLHFIQQAEFSPPTFDEHVLAENLLRRKAVARKKAAFDDDNDGDDDGGLGDEALFPMGGPTARKADSEEKPKKKLRRGRKRADSEEPDDAALAEKARKRKEREREKAAKIKSALYVNEGDDEFDSEEDEAFFAKERELAARAKKAAESIGPSEPLFTGQVQKKRKSEALLAESDEDEDEDRMVRRSSSDVNDASQTEDTPLDGSEVEGSQKRRRKSAESEDEDMGEADDTVPQEKPAAEEEEDGPVLVRRPRVRGGFVVESDDDE</sequence>
<keyword evidence="4" id="KW-0236">DNA replication inhibitor</keyword>
<keyword evidence="11" id="KW-1185">Reference proteome</keyword>
<feature type="domain" description="Timeless N-terminal" evidence="9">
    <location>
        <begin position="36"/>
        <end position="305"/>
    </location>
</feature>
<dbReference type="AlphaFoldDB" id="A0AA39G9Y7"/>
<feature type="region of interest" description="Disordered" evidence="8">
    <location>
        <begin position="332"/>
        <end position="356"/>
    </location>
</feature>
<comment type="caution">
    <text evidence="10">The sequence shown here is derived from an EMBL/GenBank/DDBJ whole genome shotgun (WGS) entry which is preliminary data.</text>
</comment>
<feature type="region of interest" description="Disordered" evidence="8">
    <location>
        <begin position="553"/>
        <end position="596"/>
    </location>
</feature>
<reference evidence="10" key="1">
    <citation type="submission" date="2022-10" db="EMBL/GenBank/DDBJ databases">
        <title>Determination and structural analysis of whole genome sequence of Sarocladium strictum F4-1.</title>
        <authorList>
            <person name="Hu L."/>
            <person name="Jiang Y."/>
        </authorList>
    </citation>
    <scope>NUCLEOTIDE SEQUENCE</scope>
    <source>
        <strain evidence="10">F4-1</strain>
    </source>
</reference>
<dbReference type="InterPro" id="IPR044998">
    <property type="entry name" value="Timeless"/>
</dbReference>
<feature type="region of interest" description="Disordered" evidence="8">
    <location>
        <begin position="906"/>
        <end position="1002"/>
    </location>
</feature>
<comment type="subcellular location">
    <subcellularLocation>
        <location evidence="1">Nucleus</location>
    </subcellularLocation>
</comment>
<protein>
    <recommendedName>
        <fullName evidence="3">Topoisomerase 1-associated factor 1</fullName>
    </recommendedName>
</protein>
<evidence type="ECO:0000256" key="1">
    <source>
        <dbReference type="ARBA" id="ARBA00004123"/>
    </source>
</evidence>
<dbReference type="InterPro" id="IPR006906">
    <property type="entry name" value="Timeless_N"/>
</dbReference>
<dbReference type="GO" id="GO:0051321">
    <property type="term" value="P:meiotic cell cycle"/>
    <property type="evidence" value="ECO:0007669"/>
    <property type="project" value="UniProtKB-KW"/>
</dbReference>
<dbReference type="GO" id="GO:0043111">
    <property type="term" value="P:replication fork arrest"/>
    <property type="evidence" value="ECO:0007669"/>
    <property type="project" value="TreeGrafter"/>
</dbReference>